<evidence type="ECO:0000313" key="5">
    <source>
        <dbReference type="Proteomes" id="UP000182836"/>
    </source>
</evidence>
<dbReference type="InterPro" id="IPR011051">
    <property type="entry name" value="RmlC_Cupin_sf"/>
</dbReference>
<name>A0A1G8Q0D1_ANEMI</name>
<gene>
    <name evidence="4" type="ORF">SAMN04487909_11015</name>
</gene>
<dbReference type="GO" id="GO:0051213">
    <property type="term" value="F:dioxygenase activity"/>
    <property type="evidence" value="ECO:0007669"/>
    <property type="project" value="UniProtKB-KW"/>
</dbReference>
<dbReference type="InterPro" id="IPR013096">
    <property type="entry name" value="Cupin_2"/>
</dbReference>
<reference evidence="4 5" key="1">
    <citation type="submission" date="2016-10" db="EMBL/GenBank/DDBJ databases">
        <authorList>
            <person name="de Groot N.N."/>
        </authorList>
    </citation>
    <scope>NUCLEOTIDE SEQUENCE [LARGE SCALE GENOMIC DNA]</scope>
    <source>
        <strain evidence="4 5">DSM 2895</strain>
    </source>
</reference>
<keyword evidence="2" id="KW-0560">Oxidoreductase</keyword>
<evidence type="ECO:0000313" key="4">
    <source>
        <dbReference type="EMBL" id="SDI98202.1"/>
    </source>
</evidence>
<sequence length="187" mass="21241">MSANKGQIISYSKYIHSLRKTLLTPAIWRWNDIIEQLRVSEGQGSRTVMALCHPELREAAAAAPDIAVVVQKLRPGQKSKLHRHSPWAIHFVLNGEGCTIIDGIEYKWTFGDAVLTPAWTYHQHINTSATEEAILYTLQNIPELCRKSNIFREEPAGSSPKHIIESGEQLFKPPIHVTSEEEYEDNW</sequence>
<dbReference type="GeneID" id="42307446"/>
<evidence type="ECO:0000259" key="3">
    <source>
        <dbReference type="Pfam" id="PF07883"/>
    </source>
</evidence>
<accession>A0A1G8Q0D1</accession>
<dbReference type="InterPro" id="IPR014710">
    <property type="entry name" value="RmlC-like_jellyroll"/>
</dbReference>
<feature type="domain" description="Cupin type-2" evidence="3">
    <location>
        <begin position="70"/>
        <end position="134"/>
    </location>
</feature>
<keyword evidence="1 4" id="KW-0223">Dioxygenase</keyword>
<organism evidence="4 5">
    <name type="scientific">Aneurinibacillus migulanus</name>
    <name type="common">Bacillus migulanus</name>
    <dbReference type="NCBI Taxonomy" id="47500"/>
    <lineage>
        <taxon>Bacteria</taxon>
        <taxon>Bacillati</taxon>
        <taxon>Bacillota</taxon>
        <taxon>Bacilli</taxon>
        <taxon>Bacillales</taxon>
        <taxon>Paenibacillaceae</taxon>
        <taxon>Aneurinibacillus group</taxon>
        <taxon>Aneurinibacillus</taxon>
    </lineage>
</organism>
<evidence type="ECO:0000256" key="1">
    <source>
        <dbReference type="ARBA" id="ARBA00022964"/>
    </source>
</evidence>
<dbReference type="AlphaFoldDB" id="A0A1G8Q0D1"/>
<dbReference type="OrthoDB" id="285029at2"/>
<dbReference type="PANTHER" id="PTHR41517:SF1">
    <property type="entry name" value="CUPIN"/>
    <property type="match status" value="1"/>
</dbReference>
<protein>
    <submittedName>
        <fullName evidence="4">Gentisate 1,2-dioxygenase</fullName>
    </submittedName>
</protein>
<dbReference type="PANTHER" id="PTHR41517">
    <property type="entry name" value="1,2-DIOXYGENASE PROTEIN-RELATED"/>
    <property type="match status" value="1"/>
</dbReference>
<evidence type="ECO:0000256" key="2">
    <source>
        <dbReference type="ARBA" id="ARBA00023002"/>
    </source>
</evidence>
<dbReference type="RefSeq" id="WP_052811853.1">
    <property type="nucleotide sequence ID" value="NZ_BJOA01000044.1"/>
</dbReference>
<proteinExistence type="predicted"/>
<dbReference type="Gene3D" id="2.60.120.10">
    <property type="entry name" value="Jelly Rolls"/>
    <property type="match status" value="1"/>
</dbReference>
<dbReference type="InterPro" id="IPR047183">
    <property type="entry name" value="GDO-like"/>
</dbReference>
<dbReference type="EMBL" id="FNED01000010">
    <property type="protein sequence ID" value="SDI98202.1"/>
    <property type="molecule type" value="Genomic_DNA"/>
</dbReference>
<dbReference type="Proteomes" id="UP000182836">
    <property type="component" value="Unassembled WGS sequence"/>
</dbReference>
<dbReference type="Pfam" id="PF07883">
    <property type="entry name" value="Cupin_2"/>
    <property type="match status" value="1"/>
</dbReference>
<dbReference type="SUPFAM" id="SSF51182">
    <property type="entry name" value="RmlC-like cupins"/>
    <property type="match status" value="1"/>
</dbReference>